<evidence type="ECO:0000256" key="5">
    <source>
        <dbReference type="ARBA" id="ARBA00022692"/>
    </source>
</evidence>
<evidence type="ECO:0000313" key="10">
    <source>
        <dbReference type="EMBL" id="SER00964.1"/>
    </source>
</evidence>
<keyword evidence="3" id="KW-0328">Glycosyltransferase</keyword>
<sequence>MAAPSFWSAASGAVAVGVSCLLWALVQWLARGNLDGYHDMLENYAWAQAWDWGTHKHPPFFAWVVGVWFAVFPQNDFFYHLLSYVNVAVGLWGVWHLAARLGLRTLAPTAVLLLLWCLPYTTLAAKFNANSQLLSLWPWTAALLLASWQERGGRGLAYSVALGLLAGASMLSKYYSGVFLAGFLLPIFLSTEGRQWLRTPRPYLALAVFSLVLAPHLAWVAGHGWITLGYAMEQGSGATQWGYVLRFALAPWLYWLPGWLACVAVFSYQQAQRQGQRFWPLLGRLAWRSWLPTGSSDTLFWLAWAPWALTLGFGIAGVAELSSPWAIPIGFAFSLLWLRNMQIATPEATPAALHALYRAVGPVLAAVALVALALGIGSARTGQGGYYRPSAEAAQVIAQDWAQRHPALTLGWVGGAWAENALLSFYALPKARTLPGLPDSYPALFNPHPAWQQQAGMLLCPRGTLRPDGSQPLPTVCDQQAQQWLLQRGQNATPRLLTAQRQGWRFPHPQTFVYAVFDVLPQPASAHRLP</sequence>
<dbReference type="GO" id="GO:0005886">
    <property type="term" value="C:plasma membrane"/>
    <property type="evidence" value="ECO:0007669"/>
    <property type="project" value="UniProtKB-SubCell"/>
</dbReference>
<dbReference type="GO" id="GO:0009103">
    <property type="term" value="P:lipopolysaccharide biosynthetic process"/>
    <property type="evidence" value="ECO:0007669"/>
    <property type="project" value="UniProtKB-ARBA"/>
</dbReference>
<dbReference type="InterPro" id="IPR038731">
    <property type="entry name" value="RgtA/B/C-like"/>
</dbReference>
<evidence type="ECO:0000313" key="11">
    <source>
        <dbReference type="Proteomes" id="UP000199766"/>
    </source>
</evidence>
<gene>
    <name evidence="10" type="ORF">SAMN02982919_01619</name>
</gene>
<dbReference type="InterPro" id="IPR050297">
    <property type="entry name" value="LipidA_mod_glycosyltrf_83"/>
</dbReference>
<keyword evidence="4 10" id="KW-0808">Transferase</keyword>
<keyword evidence="7 8" id="KW-0472">Membrane</keyword>
<feature type="transmembrane region" description="Helical" evidence="8">
    <location>
        <begin position="7"/>
        <end position="30"/>
    </location>
</feature>
<feature type="transmembrane region" description="Helical" evidence="8">
    <location>
        <begin position="252"/>
        <end position="268"/>
    </location>
</feature>
<keyword evidence="2" id="KW-1003">Cell membrane</keyword>
<accession>A0A1H9KP84</accession>
<evidence type="ECO:0000256" key="3">
    <source>
        <dbReference type="ARBA" id="ARBA00022676"/>
    </source>
</evidence>
<feature type="domain" description="Glycosyltransferase RgtA/B/C/D-like" evidence="9">
    <location>
        <begin position="56"/>
        <end position="219"/>
    </location>
</feature>
<dbReference type="Proteomes" id="UP000199766">
    <property type="component" value="Unassembled WGS sequence"/>
</dbReference>
<evidence type="ECO:0000256" key="8">
    <source>
        <dbReference type="SAM" id="Phobius"/>
    </source>
</evidence>
<feature type="transmembrane region" description="Helical" evidence="8">
    <location>
        <begin position="298"/>
        <end position="319"/>
    </location>
</feature>
<dbReference type="Pfam" id="PF13231">
    <property type="entry name" value="PMT_2"/>
    <property type="match status" value="1"/>
</dbReference>
<feature type="transmembrane region" description="Helical" evidence="8">
    <location>
        <begin position="77"/>
        <end position="98"/>
    </location>
</feature>
<evidence type="ECO:0000256" key="1">
    <source>
        <dbReference type="ARBA" id="ARBA00004651"/>
    </source>
</evidence>
<dbReference type="PANTHER" id="PTHR33908:SF9">
    <property type="entry name" value="BLL5595 PROTEIN"/>
    <property type="match status" value="1"/>
</dbReference>
<dbReference type="AlphaFoldDB" id="A0A1H9KP84"/>
<evidence type="ECO:0000259" key="9">
    <source>
        <dbReference type="Pfam" id="PF13231"/>
    </source>
</evidence>
<organism evidence="10 11">
    <name type="scientific">Giesbergeria anulus</name>
    <dbReference type="NCBI Taxonomy" id="180197"/>
    <lineage>
        <taxon>Bacteria</taxon>
        <taxon>Pseudomonadati</taxon>
        <taxon>Pseudomonadota</taxon>
        <taxon>Betaproteobacteria</taxon>
        <taxon>Burkholderiales</taxon>
        <taxon>Comamonadaceae</taxon>
        <taxon>Giesbergeria</taxon>
    </lineage>
</organism>
<dbReference type="RefSeq" id="WP_245751327.1">
    <property type="nucleotide sequence ID" value="NZ_FOGD01000003.1"/>
</dbReference>
<evidence type="ECO:0000256" key="6">
    <source>
        <dbReference type="ARBA" id="ARBA00022989"/>
    </source>
</evidence>
<keyword evidence="5 8" id="KW-0812">Transmembrane</keyword>
<proteinExistence type="predicted"/>
<keyword evidence="6 8" id="KW-1133">Transmembrane helix</keyword>
<comment type="subcellular location">
    <subcellularLocation>
        <location evidence="1">Cell membrane</location>
        <topology evidence="1">Multi-pass membrane protein</topology>
    </subcellularLocation>
</comment>
<evidence type="ECO:0000256" key="7">
    <source>
        <dbReference type="ARBA" id="ARBA00023136"/>
    </source>
</evidence>
<feature type="transmembrane region" description="Helical" evidence="8">
    <location>
        <begin position="110"/>
        <end position="129"/>
    </location>
</feature>
<evidence type="ECO:0000256" key="2">
    <source>
        <dbReference type="ARBA" id="ARBA00022475"/>
    </source>
</evidence>
<feature type="transmembrane region" description="Helical" evidence="8">
    <location>
        <begin position="203"/>
        <end position="232"/>
    </location>
</feature>
<evidence type="ECO:0000256" key="4">
    <source>
        <dbReference type="ARBA" id="ARBA00022679"/>
    </source>
</evidence>
<name>A0A1H9KP84_9BURK</name>
<reference evidence="10 11" key="1">
    <citation type="submission" date="2016-10" db="EMBL/GenBank/DDBJ databases">
        <authorList>
            <person name="de Groot N.N."/>
        </authorList>
    </citation>
    <scope>NUCLEOTIDE SEQUENCE [LARGE SCALE GENOMIC DNA]</scope>
    <source>
        <strain evidence="10 11">ATCC 35958</strain>
    </source>
</reference>
<feature type="transmembrane region" description="Helical" evidence="8">
    <location>
        <begin position="174"/>
        <end position="191"/>
    </location>
</feature>
<dbReference type="STRING" id="180197.SAMN02982919_01619"/>
<feature type="transmembrane region" description="Helical" evidence="8">
    <location>
        <begin position="355"/>
        <end position="376"/>
    </location>
</feature>
<dbReference type="EMBL" id="FOGD01000003">
    <property type="protein sequence ID" value="SER00964.1"/>
    <property type="molecule type" value="Genomic_DNA"/>
</dbReference>
<dbReference type="GO" id="GO:0016763">
    <property type="term" value="F:pentosyltransferase activity"/>
    <property type="evidence" value="ECO:0007669"/>
    <property type="project" value="TreeGrafter"/>
</dbReference>
<protein>
    <submittedName>
        <fullName evidence="10">4-amino-4-deoxy-L-arabinose transferase</fullName>
    </submittedName>
</protein>
<dbReference type="PANTHER" id="PTHR33908">
    <property type="entry name" value="MANNOSYLTRANSFERASE YKCB-RELATED"/>
    <property type="match status" value="1"/>
</dbReference>
<keyword evidence="11" id="KW-1185">Reference proteome</keyword>